<name>A0AAW1KIA3_POPJA</name>
<reference evidence="1 2" key="1">
    <citation type="journal article" date="2024" name="BMC Genomics">
        <title>De novo assembly and annotation of Popillia japonica's genome with initial clues to its potential as an invasive pest.</title>
        <authorList>
            <person name="Cucini C."/>
            <person name="Boschi S."/>
            <person name="Funari R."/>
            <person name="Cardaioli E."/>
            <person name="Iannotti N."/>
            <person name="Marturano G."/>
            <person name="Paoli F."/>
            <person name="Bruttini M."/>
            <person name="Carapelli A."/>
            <person name="Frati F."/>
            <person name="Nardi F."/>
        </authorList>
    </citation>
    <scope>NUCLEOTIDE SEQUENCE [LARGE SCALE GENOMIC DNA]</scope>
    <source>
        <strain evidence="1">DMR45628</strain>
    </source>
</reference>
<keyword evidence="2" id="KW-1185">Reference proteome</keyword>
<sequence>MECGNGNGDLLPLMVVYKAQNLSDNWTQSGPVDTKYVNNSSGWFNMNLFEICFFLILLPHVEGGFDMWCVVRDPNDTVVLLGGPNGLNNVDEDVGGTIHSSLRELLQEHRGNGEKLRKRGKKLEPDINALKRLN</sequence>
<dbReference type="EMBL" id="JASPKY010000218">
    <property type="protein sequence ID" value="KAK9719581.1"/>
    <property type="molecule type" value="Genomic_DNA"/>
</dbReference>
<evidence type="ECO:0000313" key="1">
    <source>
        <dbReference type="EMBL" id="KAK9719581.1"/>
    </source>
</evidence>
<evidence type="ECO:0000313" key="2">
    <source>
        <dbReference type="Proteomes" id="UP001458880"/>
    </source>
</evidence>
<comment type="caution">
    <text evidence="1">The sequence shown here is derived from an EMBL/GenBank/DDBJ whole genome shotgun (WGS) entry which is preliminary data.</text>
</comment>
<dbReference type="AlphaFoldDB" id="A0AAW1KIA3"/>
<protein>
    <submittedName>
        <fullName evidence="1">Uncharacterized protein</fullName>
    </submittedName>
</protein>
<gene>
    <name evidence="1" type="ORF">QE152_g22561</name>
</gene>
<organism evidence="1 2">
    <name type="scientific">Popillia japonica</name>
    <name type="common">Japanese beetle</name>
    <dbReference type="NCBI Taxonomy" id="7064"/>
    <lineage>
        <taxon>Eukaryota</taxon>
        <taxon>Metazoa</taxon>
        <taxon>Ecdysozoa</taxon>
        <taxon>Arthropoda</taxon>
        <taxon>Hexapoda</taxon>
        <taxon>Insecta</taxon>
        <taxon>Pterygota</taxon>
        <taxon>Neoptera</taxon>
        <taxon>Endopterygota</taxon>
        <taxon>Coleoptera</taxon>
        <taxon>Polyphaga</taxon>
        <taxon>Scarabaeiformia</taxon>
        <taxon>Scarabaeidae</taxon>
        <taxon>Rutelinae</taxon>
        <taxon>Popillia</taxon>
    </lineage>
</organism>
<dbReference type="Proteomes" id="UP001458880">
    <property type="component" value="Unassembled WGS sequence"/>
</dbReference>
<accession>A0AAW1KIA3</accession>
<proteinExistence type="predicted"/>